<feature type="signal peptide" evidence="4">
    <location>
        <begin position="1"/>
        <end position="26"/>
    </location>
</feature>
<dbReference type="SUPFAM" id="SSF53955">
    <property type="entry name" value="Lysozyme-like"/>
    <property type="match status" value="1"/>
</dbReference>
<dbReference type="PANTHER" id="PTHR37423">
    <property type="entry name" value="SOLUBLE LYTIC MUREIN TRANSGLYCOSYLASE-RELATED"/>
    <property type="match status" value="1"/>
</dbReference>
<reference evidence="6 7" key="1">
    <citation type="submission" date="2018-08" db="EMBL/GenBank/DDBJ databases">
        <title>Erythrobacter zhengii sp.nov., a bacterium isolated from deep-sea sediment.</title>
        <authorList>
            <person name="Fang C."/>
            <person name="Wu Y.-H."/>
            <person name="Sun C."/>
            <person name="Wang H."/>
            <person name="Cheng H."/>
            <person name="Meng F.-X."/>
            <person name="Wang C.-S."/>
            <person name="Xu X.-W."/>
        </authorList>
    </citation>
    <scope>NUCLEOTIDE SEQUENCE [LARGE SCALE GENOMIC DNA]</scope>
    <source>
        <strain evidence="6 7">V18</strain>
    </source>
</reference>
<organism evidence="6 7">
    <name type="scientific">Aurantiacibacter zhengii</name>
    <dbReference type="NCBI Taxonomy" id="2307003"/>
    <lineage>
        <taxon>Bacteria</taxon>
        <taxon>Pseudomonadati</taxon>
        <taxon>Pseudomonadota</taxon>
        <taxon>Alphaproteobacteria</taxon>
        <taxon>Sphingomonadales</taxon>
        <taxon>Erythrobacteraceae</taxon>
        <taxon>Aurantiacibacter</taxon>
    </lineage>
</organism>
<comment type="similarity">
    <text evidence="2">Belongs to the virb1 family.</text>
</comment>
<dbReference type="InterPro" id="IPR008258">
    <property type="entry name" value="Transglycosylase_SLT_dom_1"/>
</dbReference>
<dbReference type="Gene3D" id="1.25.20.10">
    <property type="entry name" value="Bacterial muramidases"/>
    <property type="match status" value="1"/>
</dbReference>
<comment type="caution">
    <text evidence="6">The sequence shown here is derived from an EMBL/GenBank/DDBJ whole genome shotgun (WGS) entry which is preliminary data.</text>
</comment>
<dbReference type="SUPFAM" id="SSF48435">
    <property type="entry name" value="Bacterial muramidases"/>
    <property type="match status" value="1"/>
</dbReference>
<gene>
    <name evidence="6" type="ORF">D2V07_00025</name>
</gene>
<sequence length="591" mass="64998">MDRLCMKLTTAIAIAISVVTATPVLAQQQDSRTYFTARLYDRPAPQQLDAQDRQYYDSLFGAIEAGNWSRVEELFQQRPSGLLHDVARAEYYLAANSPRVEADQIAQWLQTGADLPQAPQLVRLGQTRGLSGDPGLPYARDLVSQGSVPRRTRPRSVNDGTMPADIEAAILERITNDDPTGARMLLDGVDSSLSAEARAEWRQRVAWSYFIENRDAQALAMAQTVSEGRGAWVAEGEWTEGLAAWRLNDCETASGAFQRAAQQAISPPLRAASLFWASRAALRCRQPALSEDLLSDAAIMDETLYGMLAAEQLGRQLPDRVENADFSQEDWRAIGGNPNTRIAVALAEIGRDVLGSQVLLHQARIGNPRDYAAYSRLARDLGFPQTQLYMSLNAPTGGEPDPASRYPAPKAAPANGWQVDPALAFAHILQESAFRANAVSPANAQGLMQITPITVRQHAPTLGLNAGSIDIFDPATNLAFGQQNLIMLRDSPVTRGRMPVIMAAYNAGMTPITRWESEINDQDDPLLYMEAIPYWETREYVSIVMRHYWMYERQATDTSPSRMALAQNGWPLFPDGTAPSNGRVYMSAGGN</sequence>
<dbReference type="Proteomes" id="UP000286576">
    <property type="component" value="Unassembled WGS sequence"/>
</dbReference>
<dbReference type="AlphaFoldDB" id="A0A418NVR7"/>
<feature type="domain" description="Transglycosylase SLT" evidence="5">
    <location>
        <begin position="414"/>
        <end position="523"/>
    </location>
</feature>
<dbReference type="Pfam" id="PF01464">
    <property type="entry name" value="SLT"/>
    <property type="match status" value="1"/>
</dbReference>
<dbReference type="GO" id="GO:0042597">
    <property type="term" value="C:periplasmic space"/>
    <property type="evidence" value="ECO:0007669"/>
    <property type="project" value="InterPro"/>
</dbReference>
<feature type="chain" id="PRO_5019286812" evidence="4">
    <location>
        <begin position="27"/>
        <end position="591"/>
    </location>
</feature>
<evidence type="ECO:0000256" key="4">
    <source>
        <dbReference type="SAM" id="SignalP"/>
    </source>
</evidence>
<dbReference type="InterPro" id="IPR023346">
    <property type="entry name" value="Lysozyme-like_dom_sf"/>
</dbReference>
<evidence type="ECO:0000256" key="2">
    <source>
        <dbReference type="ARBA" id="ARBA00009387"/>
    </source>
</evidence>
<evidence type="ECO:0000256" key="3">
    <source>
        <dbReference type="ARBA" id="ARBA00022729"/>
    </source>
</evidence>
<protein>
    <submittedName>
        <fullName evidence="6">Lytic transglycosylase domain-containing protein</fullName>
    </submittedName>
</protein>
<evidence type="ECO:0000259" key="5">
    <source>
        <dbReference type="Pfam" id="PF01464"/>
    </source>
</evidence>
<proteinExistence type="inferred from homology"/>
<keyword evidence="7" id="KW-1185">Reference proteome</keyword>
<comment type="similarity">
    <text evidence="1">Belongs to the transglycosylase Slt family.</text>
</comment>
<evidence type="ECO:0000313" key="7">
    <source>
        <dbReference type="Proteomes" id="UP000286576"/>
    </source>
</evidence>
<evidence type="ECO:0000313" key="6">
    <source>
        <dbReference type="EMBL" id="RIV88706.1"/>
    </source>
</evidence>
<dbReference type="OrthoDB" id="9815002at2"/>
<dbReference type="EMBL" id="QXFL01000001">
    <property type="protein sequence ID" value="RIV88706.1"/>
    <property type="molecule type" value="Genomic_DNA"/>
</dbReference>
<keyword evidence="3 4" id="KW-0732">Signal</keyword>
<dbReference type="InterPro" id="IPR008939">
    <property type="entry name" value="Lytic_TGlycosylase_superhlx_U"/>
</dbReference>
<dbReference type="PANTHER" id="PTHR37423:SF2">
    <property type="entry name" value="MEMBRANE-BOUND LYTIC MUREIN TRANSGLYCOSYLASE C"/>
    <property type="match status" value="1"/>
</dbReference>
<name>A0A418NVR7_9SPHN</name>
<dbReference type="GO" id="GO:0004553">
    <property type="term" value="F:hydrolase activity, hydrolyzing O-glycosyl compounds"/>
    <property type="evidence" value="ECO:0007669"/>
    <property type="project" value="InterPro"/>
</dbReference>
<accession>A0A418NVR7</accession>
<dbReference type="Gene3D" id="1.10.530.10">
    <property type="match status" value="1"/>
</dbReference>
<evidence type="ECO:0000256" key="1">
    <source>
        <dbReference type="ARBA" id="ARBA00007734"/>
    </source>
</evidence>
<dbReference type="CDD" id="cd13401">
    <property type="entry name" value="Slt70-like"/>
    <property type="match status" value="1"/>
</dbReference>